<protein>
    <submittedName>
        <fullName evidence="8">MutS domain V</fullName>
    </submittedName>
</protein>
<evidence type="ECO:0000259" key="7">
    <source>
        <dbReference type="SMART" id="SM00534"/>
    </source>
</evidence>
<dbReference type="InterPro" id="IPR045076">
    <property type="entry name" value="MutS"/>
</dbReference>
<evidence type="ECO:0000313" key="8">
    <source>
        <dbReference type="EMBL" id="SMP26001.1"/>
    </source>
</evidence>
<dbReference type="PANTHER" id="PTHR11361:SF34">
    <property type="entry name" value="DNA MISMATCH REPAIR PROTEIN MSH1, MITOCHONDRIAL"/>
    <property type="match status" value="1"/>
</dbReference>
<keyword evidence="2" id="KW-0547">Nucleotide-binding</keyword>
<dbReference type="Gene3D" id="3.40.50.300">
    <property type="entry name" value="P-loop containing nucleotide triphosphate hydrolases"/>
    <property type="match status" value="1"/>
</dbReference>
<evidence type="ECO:0000259" key="6">
    <source>
        <dbReference type="SMART" id="SM00533"/>
    </source>
</evidence>
<dbReference type="GO" id="GO:0006298">
    <property type="term" value="P:mismatch repair"/>
    <property type="evidence" value="ECO:0007669"/>
    <property type="project" value="InterPro"/>
</dbReference>
<dbReference type="SMART" id="SM00534">
    <property type="entry name" value="MUTSac"/>
    <property type="match status" value="1"/>
</dbReference>
<comment type="similarity">
    <text evidence="1">Belongs to the DNA mismatch repair MutS family.</text>
</comment>
<evidence type="ECO:0000256" key="3">
    <source>
        <dbReference type="ARBA" id="ARBA00022840"/>
    </source>
</evidence>
<dbReference type="EMBL" id="FXTU01000005">
    <property type="protein sequence ID" value="SMP26001.1"/>
    <property type="molecule type" value="Genomic_DNA"/>
</dbReference>
<dbReference type="GO" id="GO:0005524">
    <property type="term" value="F:ATP binding"/>
    <property type="evidence" value="ECO:0007669"/>
    <property type="project" value="UniProtKB-KW"/>
</dbReference>
<dbReference type="SMART" id="SM00533">
    <property type="entry name" value="MUTSd"/>
    <property type="match status" value="1"/>
</dbReference>
<evidence type="ECO:0000256" key="4">
    <source>
        <dbReference type="ARBA" id="ARBA00023125"/>
    </source>
</evidence>
<dbReference type="InterPro" id="IPR036187">
    <property type="entry name" value="DNA_mismatch_repair_MutS_sf"/>
</dbReference>
<evidence type="ECO:0000256" key="1">
    <source>
        <dbReference type="ARBA" id="ARBA00006271"/>
    </source>
</evidence>
<dbReference type="SUPFAM" id="SSF52540">
    <property type="entry name" value="P-loop containing nucleoside triphosphate hydrolases"/>
    <property type="match status" value="1"/>
</dbReference>
<evidence type="ECO:0000256" key="2">
    <source>
        <dbReference type="ARBA" id="ARBA00022741"/>
    </source>
</evidence>
<feature type="domain" description="DNA mismatch repair protein MutS core" evidence="6">
    <location>
        <begin position="7"/>
        <end position="317"/>
    </location>
</feature>
<feature type="domain" description="DNA mismatch repair proteins mutS family" evidence="7">
    <location>
        <begin position="334"/>
        <end position="534"/>
    </location>
</feature>
<dbReference type="SUPFAM" id="SSF48334">
    <property type="entry name" value="DNA repair protein MutS, domain III"/>
    <property type="match status" value="1"/>
</dbReference>
<gene>
    <name evidence="8" type="ORF">SAMN06265361_105104</name>
</gene>
<accession>A0AA45WQG4</accession>
<keyword evidence="5" id="KW-0234">DNA repair</keyword>
<organism evidence="8 9">
    <name type="scientific">Laceyella tengchongensis</name>
    <dbReference type="NCBI Taxonomy" id="574699"/>
    <lineage>
        <taxon>Bacteria</taxon>
        <taxon>Bacillati</taxon>
        <taxon>Bacillota</taxon>
        <taxon>Bacilli</taxon>
        <taxon>Bacillales</taxon>
        <taxon>Thermoactinomycetaceae</taxon>
        <taxon>Laceyella</taxon>
    </lineage>
</organism>
<dbReference type="InterPro" id="IPR000432">
    <property type="entry name" value="DNA_mismatch_repair_MutS_C"/>
</dbReference>
<keyword evidence="4" id="KW-0238">DNA-binding</keyword>
<evidence type="ECO:0000313" key="9">
    <source>
        <dbReference type="Proteomes" id="UP001157946"/>
    </source>
</evidence>
<sequence length="547" mass="62852">MIHWDETTWAELDVAYCWNLWQPLTPMGKRAKRRVRPFRPGEEREWEQVLREQDEINLWLAAHPRCQALVSHCLKKMPDIEGQLDKLGADEVLGLTDWFHMKQFLWQFGQLHHLMREHRCTVVSLMPEEDVPLVEQCLARLNPGTNRTAAFWIDDAYDDDLRRLRQQWCRMEIKERERVEQCKREIEEAYGIRRNRLGTWTVPRHTPLEEALRQDRRVVCEAETAYDVTFRLPEVADQEMARLQEQVEAREQAVCVQLTEEFRRVYPRLRYWMQQVTHFDLQWSRYHAGQKWAGVRPEWDGDRVLLEGAIHPGIAQDVAAEGRSVTPIDLEVGRGVTVITGPNMGGKTVALKTVGLIAVLAHYGLFVPATACRLPLMHWIASTLGDGQSTKQGLSRFGAEVVRLTEWLNQPGEGLLLLDEIGRGTNPREGAALAQAITSRLSEGNDWAVHVTHYHEVNQLPGIRRYRVAGLSWPDLEREGLGSEGAWRERLHRHMDYRLIPVQREEALDADALRLALLLGLPEEIVADAERRLGSGEDEGKTAAESG</sequence>
<dbReference type="AlphaFoldDB" id="A0AA45WQG4"/>
<proteinExistence type="inferred from homology"/>
<dbReference type="InterPro" id="IPR007696">
    <property type="entry name" value="DNA_mismatch_repair_MutS_core"/>
</dbReference>
<dbReference type="RefSeq" id="WP_189318929.1">
    <property type="nucleotide sequence ID" value="NZ_FXTU01000005.1"/>
</dbReference>
<dbReference type="PANTHER" id="PTHR11361">
    <property type="entry name" value="DNA MISMATCH REPAIR PROTEIN MUTS FAMILY MEMBER"/>
    <property type="match status" value="1"/>
</dbReference>
<name>A0AA45WQG4_9BACL</name>
<keyword evidence="3" id="KW-0067">ATP-binding</keyword>
<dbReference type="Gene3D" id="1.10.1420.10">
    <property type="match status" value="2"/>
</dbReference>
<comment type="caution">
    <text evidence="8">The sequence shown here is derived from an EMBL/GenBank/DDBJ whole genome shotgun (WGS) entry which is preliminary data.</text>
</comment>
<keyword evidence="5" id="KW-0227">DNA damage</keyword>
<reference evidence="8" key="1">
    <citation type="submission" date="2017-05" db="EMBL/GenBank/DDBJ databases">
        <authorList>
            <person name="Varghese N."/>
            <person name="Submissions S."/>
        </authorList>
    </citation>
    <scope>NUCLEOTIDE SEQUENCE</scope>
    <source>
        <strain evidence="8">DSM 45262</strain>
    </source>
</reference>
<dbReference type="GO" id="GO:0030983">
    <property type="term" value="F:mismatched DNA binding"/>
    <property type="evidence" value="ECO:0007669"/>
    <property type="project" value="InterPro"/>
</dbReference>
<dbReference type="Pfam" id="PF00488">
    <property type="entry name" value="MutS_V"/>
    <property type="match status" value="1"/>
</dbReference>
<dbReference type="InterPro" id="IPR027417">
    <property type="entry name" value="P-loop_NTPase"/>
</dbReference>
<keyword evidence="9" id="KW-1185">Reference proteome</keyword>
<dbReference type="Proteomes" id="UP001157946">
    <property type="component" value="Unassembled WGS sequence"/>
</dbReference>
<dbReference type="GO" id="GO:0140664">
    <property type="term" value="F:ATP-dependent DNA damage sensor activity"/>
    <property type="evidence" value="ECO:0007669"/>
    <property type="project" value="InterPro"/>
</dbReference>
<evidence type="ECO:0000256" key="5">
    <source>
        <dbReference type="ARBA" id="ARBA00023204"/>
    </source>
</evidence>